<dbReference type="AlphaFoldDB" id="A0A1V6TNH9"/>
<protein>
    <recommendedName>
        <fullName evidence="2">Altered inheritance of mitochondria protein 6</fullName>
    </recommendedName>
</protein>
<evidence type="ECO:0000313" key="5">
    <source>
        <dbReference type="Proteomes" id="UP000191285"/>
    </source>
</evidence>
<dbReference type="InterPro" id="IPR051236">
    <property type="entry name" value="HAT_RTT109-like"/>
</dbReference>
<keyword evidence="3" id="KW-0472">Membrane</keyword>
<dbReference type="OrthoDB" id="4153866at2759"/>
<feature type="transmembrane region" description="Helical" evidence="3">
    <location>
        <begin position="92"/>
        <end position="121"/>
    </location>
</feature>
<reference evidence="5" key="1">
    <citation type="journal article" date="2017" name="Nat. Microbiol.">
        <title>Global analysis of biosynthetic gene clusters reveals vast potential of secondary metabolite production in Penicillium species.</title>
        <authorList>
            <person name="Nielsen J.C."/>
            <person name="Grijseels S."/>
            <person name="Prigent S."/>
            <person name="Ji B."/>
            <person name="Dainat J."/>
            <person name="Nielsen K.F."/>
            <person name="Frisvad J.C."/>
            <person name="Workman M."/>
            <person name="Nielsen J."/>
        </authorList>
    </citation>
    <scope>NUCLEOTIDE SEQUENCE [LARGE SCALE GENOMIC DNA]</scope>
    <source>
        <strain evidence="5">IBT 24891</strain>
    </source>
</reference>
<evidence type="ECO:0000313" key="4">
    <source>
        <dbReference type="EMBL" id="OQE27716.1"/>
    </source>
</evidence>
<sequence>MGVSYRPQSIQTSNSSDCLLNVPFEAYHDSPTCGPEDPGRTVEIPRAQVGPSTWRKLTSWLPFSRKHQTHSPFLLDQSLDKKKSQRSCCWRFFSRSLLVFFVMLGFIQFISLAFGIVLSFFPNEYDRAASTWKNTAPHPQSIVDASHWPTDQSREIIAVNCHSHNDYWRQIPLFSALEAGCIGVEADVWLFDDELYVGHTTSSLTSRRTLRSLYIDPLMEILEKQNPSTPFNGGVNRPPHGVFDTDPDQSVIFLIDFKTDGALTWPAVVKQLAPLRDRGYLTYFNGQDIIPGLITVVGTGNTPFDLVTANSTYRDIFFDAPLEKLVDEEDSAKATILTNKEHSTGMGQGHSGMPRAINANTFNLTNSYYASVSFKKAVGFPWPFHFTQHQMDLIRKQVRVAHQHGLKVRYWSIPGWPISLRNHIWRILAQEGVDILNVDDLAAATKTDWKIGVFDWWL</sequence>
<dbReference type="GO" id="GO:0008081">
    <property type="term" value="F:phosphoric diester hydrolase activity"/>
    <property type="evidence" value="ECO:0007669"/>
    <property type="project" value="InterPro"/>
</dbReference>
<keyword evidence="3" id="KW-1133">Transmembrane helix</keyword>
<dbReference type="GO" id="GO:0006629">
    <property type="term" value="P:lipid metabolic process"/>
    <property type="evidence" value="ECO:0007669"/>
    <property type="project" value="InterPro"/>
</dbReference>
<keyword evidence="3" id="KW-0812">Transmembrane</keyword>
<dbReference type="InterPro" id="IPR017946">
    <property type="entry name" value="PLC-like_Pdiesterase_TIM-brl"/>
</dbReference>
<dbReference type="Proteomes" id="UP000191285">
    <property type="component" value="Unassembled WGS sequence"/>
</dbReference>
<evidence type="ECO:0000256" key="2">
    <source>
        <dbReference type="ARBA" id="ARBA00014286"/>
    </source>
</evidence>
<evidence type="ECO:0000256" key="3">
    <source>
        <dbReference type="SAM" id="Phobius"/>
    </source>
</evidence>
<dbReference type="EMBL" id="MLKD01000004">
    <property type="protein sequence ID" value="OQE27716.1"/>
    <property type="molecule type" value="Genomic_DNA"/>
</dbReference>
<dbReference type="SUPFAM" id="SSF51695">
    <property type="entry name" value="PLC-like phosphodiesterases"/>
    <property type="match status" value="1"/>
</dbReference>
<proteinExistence type="inferred from homology"/>
<dbReference type="PANTHER" id="PTHR31571">
    <property type="entry name" value="ALTERED INHERITANCE OF MITOCHONDRIA PROTEIN 6"/>
    <property type="match status" value="1"/>
</dbReference>
<comment type="similarity">
    <text evidence="1">Belongs to the AIM6 family.</text>
</comment>
<keyword evidence="5" id="KW-1185">Reference proteome</keyword>
<accession>A0A1V6TNH9</accession>
<organism evidence="4 5">
    <name type="scientific">Penicillium steckii</name>
    <dbReference type="NCBI Taxonomy" id="303698"/>
    <lineage>
        <taxon>Eukaryota</taxon>
        <taxon>Fungi</taxon>
        <taxon>Dikarya</taxon>
        <taxon>Ascomycota</taxon>
        <taxon>Pezizomycotina</taxon>
        <taxon>Eurotiomycetes</taxon>
        <taxon>Eurotiomycetidae</taxon>
        <taxon>Eurotiales</taxon>
        <taxon>Aspergillaceae</taxon>
        <taxon>Penicillium</taxon>
    </lineage>
</organism>
<name>A0A1V6TNH9_9EURO</name>
<comment type="caution">
    <text evidence="4">The sequence shown here is derived from an EMBL/GenBank/DDBJ whole genome shotgun (WGS) entry which is preliminary data.</text>
</comment>
<dbReference type="STRING" id="303698.A0A1V6TNH9"/>
<dbReference type="InterPro" id="IPR039559">
    <property type="entry name" value="AIM6_PI-PLC-like_dom"/>
</dbReference>
<dbReference type="CDD" id="cd08577">
    <property type="entry name" value="PI-PLCc_GDPD_SF_unchar3"/>
    <property type="match status" value="1"/>
</dbReference>
<evidence type="ECO:0000256" key="1">
    <source>
        <dbReference type="ARBA" id="ARBA00008858"/>
    </source>
</evidence>
<dbReference type="PANTHER" id="PTHR31571:SF1">
    <property type="entry name" value="ALTERED INHERITANCE OF MITOCHONDRIA PROTEIN 6"/>
    <property type="match status" value="1"/>
</dbReference>
<gene>
    <name evidence="4" type="ORF">PENSTE_c004G07398</name>
</gene>